<evidence type="ECO:0000313" key="3">
    <source>
        <dbReference type="Proteomes" id="UP000503117"/>
    </source>
</evidence>
<evidence type="ECO:0000313" key="2">
    <source>
        <dbReference type="EMBL" id="QJD92195.1"/>
    </source>
</evidence>
<evidence type="ECO:0000256" key="1">
    <source>
        <dbReference type="SAM" id="Phobius"/>
    </source>
</evidence>
<protein>
    <recommendedName>
        <fullName evidence="4">DUF805 domain-containing protein</fullName>
    </recommendedName>
</protein>
<dbReference type="Proteomes" id="UP000503117">
    <property type="component" value="Chromosome"/>
</dbReference>
<gene>
    <name evidence="2" type="ORF">HH213_20115</name>
</gene>
<evidence type="ECO:0008006" key="4">
    <source>
        <dbReference type="Google" id="ProtNLM"/>
    </source>
</evidence>
<proteinExistence type="predicted"/>
<dbReference type="RefSeq" id="WP_169113411.1">
    <property type="nucleotide sequence ID" value="NZ_CP051684.1"/>
</dbReference>
<keyword evidence="1" id="KW-1133">Transmembrane helix</keyword>
<dbReference type="EMBL" id="CP051684">
    <property type="protein sequence ID" value="QJD92195.1"/>
    <property type="molecule type" value="Genomic_DNA"/>
</dbReference>
<accession>A0ABX6MD95</accession>
<keyword evidence="1" id="KW-0472">Membrane</keyword>
<keyword evidence="1" id="KW-0812">Transmembrane</keyword>
<keyword evidence="3" id="KW-1185">Reference proteome</keyword>
<organism evidence="2 3">
    <name type="scientific">Duganella dendranthematis</name>
    <dbReference type="NCBI Taxonomy" id="2728021"/>
    <lineage>
        <taxon>Bacteria</taxon>
        <taxon>Pseudomonadati</taxon>
        <taxon>Pseudomonadota</taxon>
        <taxon>Betaproteobacteria</taxon>
        <taxon>Burkholderiales</taxon>
        <taxon>Oxalobacteraceae</taxon>
        <taxon>Telluria group</taxon>
        <taxon>Duganella</taxon>
    </lineage>
</organism>
<sequence length="47" mass="5473">MSRLLDAFFEYVAVRKQRERMMTWIGVTCMVIAVSYAIAVVAYVNLR</sequence>
<name>A0ABX6MD95_9BURK</name>
<feature type="transmembrane region" description="Helical" evidence="1">
    <location>
        <begin position="21"/>
        <end position="44"/>
    </location>
</feature>
<reference evidence="2 3" key="1">
    <citation type="submission" date="2020-04" db="EMBL/GenBank/DDBJ databases">
        <title>Genome sequencing of novel species.</title>
        <authorList>
            <person name="Heo J."/>
            <person name="Kim S.-J."/>
            <person name="Kim J.-S."/>
            <person name="Hong S.-B."/>
            <person name="Kwon S.-W."/>
        </authorList>
    </citation>
    <scope>NUCLEOTIDE SEQUENCE [LARGE SCALE GENOMIC DNA]</scope>
    <source>
        <strain evidence="2 3">AF9R3</strain>
    </source>
</reference>